<evidence type="ECO:0000256" key="1">
    <source>
        <dbReference type="ARBA" id="ARBA00004123"/>
    </source>
</evidence>
<dbReference type="GO" id="GO:0031593">
    <property type="term" value="F:polyubiquitin modification-dependent protein binding"/>
    <property type="evidence" value="ECO:0007669"/>
    <property type="project" value="TreeGrafter"/>
</dbReference>
<evidence type="ECO:0000256" key="8">
    <source>
        <dbReference type="ARBA" id="ARBA00022771"/>
    </source>
</evidence>
<dbReference type="PANTHER" id="PTHR21220">
    <property type="entry name" value="DNA-DEPENDENT METALLOPROTEASE SPRTN"/>
    <property type="match status" value="1"/>
</dbReference>
<keyword evidence="6" id="KW-0479">Metal-binding</keyword>
<accession>A0AA39HW66</accession>
<keyword evidence="10" id="KW-0862">Zinc</keyword>
<reference evidence="18" key="1">
    <citation type="submission" date="2023-06" db="EMBL/GenBank/DDBJ databases">
        <title>Genomic analysis of the entomopathogenic nematode Steinernema hermaphroditum.</title>
        <authorList>
            <person name="Schwarz E.M."/>
            <person name="Heppert J.K."/>
            <person name="Baniya A."/>
            <person name="Schwartz H.T."/>
            <person name="Tan C.-H."/>
            <person name="Antoshechkin I."/>
            <person name="Sternberg P.W."/>
            <person name="Goodrich-Blair H."/>
            <person name="Dillman A.R."/>
        </authorList>
    </citation>
    <scope>NUCLEOTIDE SEQUENCE</scope>
    <source>
        <strain evidence="18">PS9179</strain>
        <tissue evidence="18">Whole animal</tissue>
    </source>
</reference>
<evidence type="ECO:0000256" key="4">
    <source>
        <dbReference type="ARBA" id="ARBA00022454"/>
    </source>
</evidence>
<dbReference type="Gene3D" id="3.30.160.60">
    <property type="entry name" value="Classic Zinc Finger"/>
    <property type="match status" value="1"/>
</dbReference>
<keyword evidence="19" id="KW-1185">Reference proteome</keyword>
<evidence type="ECO:0000256" key="7">
    <source>
        <dbReference type="ARBA" id="ARBA00022763"/>
    </source>
</evidence>
<evidence type="ECO:0000313" key="19">
    <source>
        <dbReference type="Proteomes" id="UP001175271"/>
    </source>
</evidence>
<dbReference type="InterPro" id="IPR055220">
    <property type="entry name" value="SPRTN_ZBD"/>
</dbReference>
<dbReference type="Pfam" id="PF02809">
    <property type="entry name" value="UIM"/>
    <property type="match status" value="2"/>
</dbReference>
<dbReference type="GO" id="GO:0005694">
    <property type="term" value="C:chromosome"/>
    <property type="evidence" value="ECO:0007669"/>
    <property type="project" value="UniProtKB-SubCell"/>
</dbReference>
<keyword evidence="4" id="KW-0158">Chromosome</keyword>
<protein>
    <recommendedName>
        <fullName evidence="14">Protein with SprT-like domain at the N terminus</fullName>
    </recommendedName>
</protein>
<dbReference type="GO" id="GO:0004222">
    <property type="term" value="F:metalloendopeptidase activity"/>
    <property type="evidence" value="ECO:0007669"/>
    <property type="project" value="InterPro"/>
</dbReference>
<evidence type="ECO:0000256" key="16">
    <source>
        <dbReference type="SAM" id="MobiDB-lite"/>
    </source>
</evidence>
<evidence type="ECO:0000259" key="17">
    <source>
        <dbReference type="PROSITE" id="PS51908"/>
    </source>
</evidence>
<dbReference type="GO" id="GO:0006281">
    <property type="term" value="P:DNA repair"/>
    <property type="evidence" value="ECO:0007669"/>
    <property type="project" value="UniProtKB-KW"/>
</dbReference>
<dbReference type="GO" id="GO:0005634">
    <property type="term" value="C:nucleus"/>
    <property type="evidence" value="ECO:0007669"/>
    <property type="project" value="UniProtKB-SubCell"/>
</dbReference>
<evidence type="ECO:0000256" key="3">
    <source>
        <dbReference type="ARBA" id="ARBA00010724"/>
    </source>
</evidence>
<feature type="region of interest" description="Disordered" evidence="16">
    <location>
        <begin position="206"/>
        <end position="332"/>
    </location>
</feature>
<dbReference type="Pfam" id="PF22934">
    <property type="entry name" value="SPRTN_ZBD"/>
    <property type="match status" value="1"/>
</dbReference>
<sequence length="444" mass="49043">MSKWLIVNGVLTPIENMEDHQKKQHAKAVVPRSGASSSRGNVDVGLVDPKWELIDPTPDIFAMFVQFDQRFFWNSLGRCEIKWSKKMTSCAGTCTYRGRFGSCVITLSEPLLKLRPRKDLVETMLHEMIHAYLFVTEQNQDRDGHGPNFQSHMHRINHETGTSITIYHSFHAEVALYKQHHWRCEGPCRNRPPFYGWVKRATNRAPGPSDRWFNQHQTTCGGKFTKVKEPERPEKGPKRKADDAKSTETKVKKPNPSGQQEITKWFGGQSTSATQSKPPNTSTEAKKWIGGSGTLGGSSSGPPYRSTIRVKSPKPAVVNGSSPTKRKTNKKPEIPSITLVPSVDTDLERAIAMSLAGAQKPSTSTARNNVPDDLELAIALSLSQPSSSARKPRSTAASKVVISRPEVITLGADPVPPSSQITCPSCGKKMPESAINSHLDRCLT</sequence>
<keyword evidence="11" id="KW-0482">Metalloprotease</keyword>
<feature type="compositionally biased region" description="Gly residues" evidence="16">
    <location>
        <begin position="290"/>
        <end position="299"/>
    </location>
</feature>
<feature type="compositionally biased region" description="Basic and acidic residues" evidence="16">
    <location>
        <begin position="226"/>
        <end position="251"/>
    </location>
</feature>
<keyword evidence="8 15" id="KW-0863">Zinc-finger</keyword>
<keyword evidence="5" id="KW-0645">Protease</keyword>
<dbReference type="FunFam" id="3.30.160.60:FF:000331">
    <property type="entry name" value="E3 ubiquitin-protein ligase RAD18"/>
    <property type="match status" value="1"/>
</dbReference>
<keyword evidence="9" id="KW-0378">Hydrolase</keyword>
<dbReference type="EMBL" id="JAUCMV010000003">
    <property type="protein sequence ID" value="KAK0412002.1"/>
    <property type="molecule type" value="Genomic_DNA"/>
</dbReference>
<dbReference type="GO" id="GO:0003697">
    <property type="term" value="F:single-stranded DNA binding"/>
    <property type="evidence" value="ECO:0007669"/>
    <property type="project" value="InterPro"/>
</dbReference>
<keyword evidence="7 15" id="KW-0227">DNA damage</keyword>
<evidence type="ECO:0000256" key="11">
    <source>
        <dbReference type="ARBA" id="ARBA00023049"/>
    </source>
</evidence>
<evidence type="ECO:0000256" key="14">
    <source>
        <dbReference type="ARBA" id="ARBA00030396"/>
    </source>
</evidence>
<comment type="caution">
    <text evidence="18">The sequence shown here is derived from an EMBL/GenBank/DDBJ whole genome shotgun (WGS) entry which is preliminary data.</text>
</comment>
<gene>
    <name evidence="18" type="ORF">QR680_005973</name>
</gene>
<evidence type="ECO:0000256" key="10">
    <source>
        <dbReference type="ARBA" id="ARBA00022833"/>
    </source>
</evidence>
<dbReference type="PANTHER" id="PTHR21220:SF0">
    <property type="entry name" value="DNA-DEPENDENT METALLOPROTEASE SPRTN"/>
    <property type="match status" value="1"/>
</dbReference>
<feature type="compositionally biased region" description="Polar residues" evidence="16">
    <location>
        <begin position="256"/>
        <end position="283"/>
    </location>
</feature>
<comment type="similarity">
    <text evidence="3">Belongs to the Spartan family.</text>
</comment>
<evidence type="ECO:0000256" key="13">
    <source>
        <dbReference type="ARBA" id="ARBA00023242"/>
    </source>
</evidence>
<name>A0AA39HW66_9BILA</name>
<comment type="subcellular location">
    <subcellularLocation>
        <location evidence="2">Chromosome</location>
    </subcellularLocation>
    <subcellularLocation>
        <location evidence="1">Nucleus</location>
    </subcellularLocation>
</comment>
<dbReference type="SMART" id="SM00734">
    <property type="entry name" value="ZnF_Rad18"/>
    <property type="match status" value="1"/>
</dbReference>
<evidence type="ECO:0000256" key="2">
    <source>
        <dbReference type="ARBA" id="ARBA00004286"/>
    </source>
</evidence>
<dbReference type="GO" id="GO:0006508">
    <property type="term" value="P:proteolysis"/>
    <property type="evidence" value="ECO:0007669"/>
    <property type="project" value="UniProtKB-KW"/>
</dbReference>
<evidence type="ECO:0000256" key="12">
    <source>
        <dbReference type="ARBA" id="ARBA00023204"/>
    </source>
</evidence>
<dbReference type="AlphaFoldDB" id="A0AA39HW66"/>
<dbReference type="SMART" id="SM00726">
    <property type="entry name" value="UIM"/>
    <property type="match status" value="2"/>
</dbReference>
<keyword evidence="13" id="KW-0539">Nucleus</keyword>
<dbReference type="InterPro" id="IPR006642">
    <property type="entry name" value="Rad18_UBZ4"/>
</dbReference>
<dbReference type="Pfam" id="PF10263">
    <property type="entry name" value="SprT-like"/>
    <property type="match status" value="1"/>
</dbReference>
<dbReference type="PROSITE" id="PS51908">
    <property type="entry name" value="ZF_UBZ4"/>
    <property type="match status" value="1"/>
</dbReference>
<organism evidence="18 19">
    <name type="scientific">Steinernema hermaphroditum</name>
    <dbReference type="NCBI Taxonomy" id="289476"/>
    <lineage>
        <taxon>Eukaryota</taxon>
        <taxon>Metazoa</taxon>
        <taxon>Ecdysozoa</taxon>
        <taxon>Nematoda</taxon>
        <taxon>Chromadorea</taxon>
        <taxon>Rhabditida</taxon>
        <taxon>Tylenchina</taxon>
        <taxon>Panagrolaimomorpha</taxon>
        <taxon>Strongyloidoidea</taxon>
        <taxon>Steinernematidae</taxon>
        <taxon>Steinernema</taxon>
    </lineage>
</organism>
<evidence type="ECO:0000256" key="9">
    <source>
        <dbReference type="ARBA" id="ARBA00022801"/>
    </source>
</evidence>
<feature type="domain" description="UBZ4-type" evidence="17">
    <location>
        <begin position="420"/>
        <end position="444"/>
    </location>
</feature>
<dbReference type="Proteomes" id="UP001175271">
    <property type="component" value="Unassembled WGS sequence"/>
</dbReference>
<dbReference type="InterPro" id="IPR003903">
    <property type="entry name" value="UIM_dom"/>
</dbReference>
<evidence type="ECO:0000256" key="15">
    <source>
        <dbReference type="PROSITE-ProRule" id="PRU01256"/>
    </source>
</evidence>
<dbReference type="GO" id="GO:0008270">
    <property type="term" value="F:zinc ion binding"/>
    <property type="evidence" value="ECO:0007669"/>
    <property type="project" value="UniProtKB-KW"/>
</dbReference>
<dbReference type="InterPro" id="IPR044245">
    <property type="entry name" value="Spartan"/>
</dbReference>
<proteinExistence type="inferred from homology"/>
<evidence type="ECO:0000313" key="18">
    <source>
        <dbReference type="EMBL" id="KAK0412002.1"/>
    </source>
</evidence>
<evidence type="ECO:0000256" key="5">
    <source>
        <dbReference type="ARBA" id="ARBA00022670"/>
    </source>
</evidence>
<keyword evidence="12 15" id="KW-0234">DNA repair</keyword>
<dbReference type="SMART" id="SM00731">
    <property type="entry name" value="SprT"/>
    <property type="match status" value="1"/>
</dbReference>
<dbReference type="InterPro" id="IPR006640">
    <property type="entry name" value="SprT-like_domain"/>
</dbReference>
<evidence type="ECO:0000256" key="6">
    <source>
        <dbReference type="ARBA" id="ARBA00022723"/>
    </source>
</evidence>